<dbReference type="AlphaFoldDB" id="A0A7D9N8P2"/>
<proteinExistence type="predicted"/>
<keyword evidence="1" id="KW-0812">Transmembrane</keyword>
<evidence type="ECO:0000313" key="3">
    <source>
        <dbReference type="Proteomes" id="UP000018522"/>
    </source>
</evidence>
<name>A0A7D9N8P2_LACJH</name>
<accession>A0A7D9N8P2</accession>
<dbReference type="Proteomes" id="UP000018522">
    <property type="component" value="Chromosome"/>
</dbReference>
<keyword evidence="1" id="KW-0472">Membrane</keyword>
<feature type="transmembrane region" description="Helical" evidence="1">
    <location>
        <begin position="58"/>
        <end position="75"/>
    </location>
</feature>
<evidence type="ECO:0000256" key="1">
    <source>
        <dbReference type="SAM" id="Phobius"/>
    </source>
</evidence>
<keyword evidence="1" id="KW-1133">Transmembrane helix</keyword>
<protein>
    <submittedName>
        <fullName evidence="2">Uncharacterized protein</fullName>
    </submittedName>
</protein>
<feature type="transmembrane region" description="Helical" evidence="1">
    <location>
        <begin position="29"/>
        <end position="46"/>
    </location>
</feature>
<dbReference type="KEGG" id="ljn:T285_08870"/>
<gene>
    <name evidence="2" type="ORF">T285_08870</name>
</gene>
<evidence type="ECO:0000313" key="2">
    <source>
        <dbReference type="EMBL" id="AHA98059.1"/>
    </source>
</evidence>
<organism evidence="2 3">
    <name type="scientific">Lactobacillus johnsonii N6.2</name>
    <dbReference type="NCBI Taxonomy" id="1408186"/>
    <lineage>
        <taxon>Bacteria</taxon>
        <taxon>Bacillati</taxon>
        <taxon>Bacillota</taxon>
        <taxon>Bacilli</taxon>
        <taxon>Lactobacillales</taxon>
        <taxon>Lactobacillaceae</taxon>
        <taxon>Lactobacillus</taxon>
    </lineage>
</organism>
<sequence length="76" mass="9000">MIWIFLGLCLIGILLCVMVKRKIVKPEIPFIYCLLGTIICSFMCMVEFNNPVVSFEWYGYLVIILIIEACYLYRYF</sequence>
<reference evidence="2 3" key="1">
    <citation type="journal article" date="2014" name="Genome Announc.">
        <title>Complete Genome Sequences of Lactobacillus johnsonii Strain N6.2 and Lactobacillus reuteri Strain TD1.</title>
        <authorList>
            <person name="Leonard M.T."/>
            <person name="Valladares R.B."/>
            <person name="Ardissone A."/>
            <person name="Gonzalez C.F."/>
            <person name="Lorca G.L."/>
            <person name="Triplett E.W."/>
        </authorList>
    </citation>
    <scope>NUCLEOTIDE SEQUENCE [LARGE SCALE GENOMIC DNA]</scope>
    <source>
        <strain evidence="2 3">N6.2</strain>
    </source>
</reference>
<dbReference type="EMBL" id="CP006811">
    <property type="protein sequence ID" value="AHA98059.1"/>
    <property type="molecule type" value="Genomic_DNA"/>
</dbReference>